<feature type="transmembrane region" description="Helical" evidence="1">
    <location>
        <begin position="12"/>
        <end position="34"/>
    </location>
</feature>
<feature type="transmembrane region" description="Helical" evidence="1">
    <location>
        <begin position="149"/>
        <end position="172"/>
    </location>
</feature>
<sequence>MKPKTITLQFENLISIKSIVIITSITMLIVLSIFYLHPANIEWTSKDDFSWFNVLQFVFIDQLLIEFLTTYIIAISMMHYASKFKLQNVELSAKSIVLLFLKFIPLLLLVYFVIAPVTTTIRYFYHLLILQRDNLSYLDSYFFINSKIYFAYLIPILLSSVLWLTSLIISGLKINSQKIKSQLNNITLKVKTEKGERLISSSEVISIVKEGSNYMVNIENMKYQITKNLTELEEKLDHNFIKINRSTIVNLLFFKDYSFWENEKYIFRMKNGAEYNVTRERLKKIKERIEFCNTNFEPPYRV</sequence>
<dbReference type="InterPro" id="IPR007492">
    <property type="entry name" value="LytTR_DNA-bd_dom"/>
</dbReference>
<feature type="domain" description="HTH LytTR-type" evidence="2">
    <location>
        <begin position="219"/>
        <end position="291"/>
    </location>
</feature>
<keyword evidence="1" id="KW-0812">Transmembrane</keyword>
<dbReference type="GO" id="GO:0003677">
    <property type="term" value="F:DNA binding"/>
    <property type="evidence" value="ECO:0007669"/>
    <property type="project" value="UniProtKB-KW"/>
</dbReference>
<evidence type="ECO:0000313" key="3">
    <source>
        <dbReference type="EMBL" id="MEB3347769.1"/>
    </source>
</evidence>
<dbReference type="PANTHER" id="PTHR37299">
    <property type="entry name" value="TRANSCRIPTIONAL REGULATOR-RELATED"/>
    <property type="match status" value="1"/>
</dbReference>
<dbReference type="InterPro" id="IPR046947">
    <property type="entry name" value="LytR-like"/>
</dbReference>
<keyword evidence="1" id="KW-0472">Membrane</keyword>
<organism evidence="3 4">
    <name type="scientific">Aquimarina gracilis</name>
    <dbReference type="NCBI Taxonomy" id="874422"/>
    <lineage>
        <taxon>Bacteria</taxon>
        <taxon>Pseudomonadati</taxon>
        <taxon>Bacteroidota</taxon>
        <taxon>Flavobacteriia</taxon>
        <taxon>Flavobacteriales</taxon>
        <taxon>Flavobacteriaceae</taxon>
        <taxon>Aquimarina</taxon>
    </lineage>
</organism>
<comment type="caution">
    <text evidence="3">The sequence shown here is derived from an EMBL/GenBank/DDBJ whole genome shotgun (WGS) entry which is preliminary data.</text>
</comment>
<evidence type="ECO:0000256" key="1">
    <source>
        <dbReference type="SAM" id="Phobius"/>
    </source>
</evidence>
<dbReference type="Pfam" id="PF04397">
    <property type="entry name" value="LytTR"/>
    <property type="match status" value="1"/>
</dbReference>
<protein>
    <submittedName>
        <fullName evidence="3">LytTR family DNA-binding domain-containing protein</fullName>
    </submittedName>
</protein>
<gene>
    <name evidence="3" type="ORF">U6A24_19990</name>
</gene>
<dbReference type="SMART" id="SM00850">
    <property type="entry name" value="LytTR"/>
    <property type="match status" value="1"/>
</dbReference>
<evidence type="ECO:0000313" key="4">
    <source>
        <dbReference type="Proteomes" id="UP001327027"/>
    </source>
</evidence>
<name>A0ABU6A0T4_9FLAO</name>
<dbReference type="RefSeq" id="WP_324181792.1">
    <property type="nucleotide sequence ID" value="NZ_BAABAW010000011.1"/>
</dbReference>
<evidence type="ECO:0000259" key="2">
    <source>
        <dbReference type="PROSITE" id="PS50930"/>
    </source>
</evidence>
<keyword evidence="4" id="KW-1185">Reference proteome</keyword>
<feature type="transmembrane region" description="Helical" evidence="1">
    <location>
        <begin position="54"/>
        <end position="75"/>
    </location>
</feature>
<keyword evidence="3" id="KW-0238">DNA-binding</keyword>
<feature type="transmembrane region" description="Helical" evidence="1">
    <location>
        <begin position="96"/>
        <end position="129"/>
    </location>
</feature>
<dbReference type="PROSITE" id="PS50930">
    <property type="entry name" value="HTH_LYTTR"/>
    <property type="match status" value="1"/>
</dbReference>
<dbReference type="Proteomes" id="UP001327027">
    <property type="component" value="Unassembled WGS sequence"/>
</dbReference>
<dbReference type="PANTHER" id="PTHR37299:SF1">
    <property type="entry name" value="STAGE 0 SPORULATION PROTEIN A HOMOLOG"/>
    <property type="match status" value="1"/>
</dbReference>
<accession>A0ABU6A0T4</accession>
<proteinExistence type="predicted"/>
<keyword evidence="1" id="KW-1133">Transmembrane helix</keyword>
<dbReference type="EMBL" id="JAYKLX010000010">
    <property type="protein sequence ID" value="MEB3347769.1"/>
    <property type="molecule type" value="Genomic_DNA"/>
</dbReference>
<reference evidence="3 4" key="1">
    <citation type="journal article" date="2013" name="Int. J. Syst. Evol. Microbiol.">
        <title>Aquimarina gracilis sp. nov., isolated from the gut microflora of a mussel, Mytilus coruscus, and emended description of Aquimarina spongiae.</title>
        <authorList>
            <person name="Park S.C."/>
            <person name="Choe H.N."/>
            <person name="Baik K.S."/>
            <person name="Seong C.N."/>
        </authorList>
    </citation>
    <scope>NUCLEOTIDE SEQUENCE [LARGE SCALE GENOMIC DNA]</scope>
    <source>
        <strain evidence="3 4">PSC32</strain>
    </source>
</reference>
<dbReference type="Gene3D" id="2.40.50.1020">
    <property type="entry name" value="LytTr DNA-binding domain"/>
    <property type="match status" value="1"/>
</dbReference>